<dbReference type="Proteomes" id="UP001597302">
    <property type="component" value="Unassembled WGS sequence"/>
</dbReference>
<gene>
    <name evidence="1" type="ORF">ACFQ5P_08350</name>
</gene>
<accession>A0ABW4DVX3</accession>
<organism evidence="1 2">
    <name type="scientific">Paracoccus nototheniae</name>
    <dbReference type="NCBI Taxonomy" id="2489002"/>
    <lineage>
        <taxon>Bacteria</taxon>
        <taxon>Pseudomonadati</taxon>
        <taxon>Pseudomonadota</taxon>
        <taxon>Alphaproteobacteria</taxon>
        <taxon>Rhodobacterales</taxon>
        <taxon>Paracoccaceae</taxon>
        <taxon>Paracoccus</taxon>
    </lineage>
</organism>
<reference evidence="2" key="1">
    <citation type="journal article" date="2019" name="Int. J. Syst. Evol. Microbiol.">
        <title>The Global Catalogue of Microorganisms (GCM) 10K type strain sequencing project: providing services to taxonomists for standard genome sequencing and annotation.</title>
        <authorList>
            <consortium name="The Broad Institute Genomics Platform"/>
            <consortium name="The Broad Institute Genome Sequencing Center for Infectious Disease"/>
            <person name="Wu L."/>
            <person name="Ma J."/>
        </authorList>
    </citation>
    <scope>NUCLEOTIDE SEQUENCE [LARGE SCALE GENOMIC DNA]</scope>
    <source>
        <strain evidence="2">CCM 8875</strain>
    </source>
</reference>
<name>A0ABW4DVX3_9RHOB</name>
<sequence length="104" mass="11647">MPISACCRGQAHDLRTVPELISDLSADHLLADRAFDADGPRTALSERGVVPIIPPKANRRFPDAFDKDSGKWRHSIENYFGKLKENQGIAMCSFKTDVRFKAFI</sequence>
<proteinExistence type="predicted"/>
<comment type="caution">
    <text evidence="1">The sequence shown here is derived from an EMBL/GenBank/DDBJ whole genome shotgun (WGS) entry which is preliminary data.</text>
</comment>
<protein>
    <recommendedName>
        <fullName evidence="3">Transposase</fullName>
    </recommendedName>
</protein>
<evidence type="ECO:0000313" key="1">
    <source>
        <dbReference type="EMBL" id="MFD1481304.1"/>
    </source>
</evidence>
<dbReference type="EMBL" id="JBHTOQ010000019">
    <property type="protein sequence ID" value="MFD1481304.1"/>
    <property type="molecule type" value="Genomic_DNA"/>
</dbReference>
<dbReference type="RefSeq" id="WP_131577446.1">
    <property type="nucleotide sequence ID" value="NZ_CBCSAJ010000009.1"/>
</dbReference>
<evidence type="ECO:0008006" key="3">
    <source>
        <dbReference type="Google" id="ProtNLM"/>
    </source>
</evidence>
<keyword evidence="2" id="KW-1185">Reference proteome</keyword>
<evidence type="ECO:0000313" key="2">
    <source>
        <dbReference type="Proteomes" id="UP001597302"/>
    </source>
</evidence>